<protein>
    <recommendedName>
        <fullName evidence="2">histidine kinase</fullName>
        <ecNumber evidence="2">2.7.13.3</ecNumber>
    </recommendedName>
</protein>
<feature type="transmembrane region" description="Helical" evidence="9">
    <location>
        <begin position="60"/>
        <end position="84"/>
    </location>
</feature>
<sequence length="758" mass="86441">MEQTIPEKKGSRRPYTEQQRQQKRRLIRRAILFCILLIPFLIWIQSLLFKKDVLPFDNNILIFALINVNVLLVLFVLFLVLRNLAELLFERKVNRLGNKLKTKLIASFLSLTLIPTILLFFVALQFVSTSMDYWFNASIEDSLTESLQLAQSLLRDKEDQVTQMNKGIADRLKNLDISSYTTETISKTLENILSFNPINGPDGLTLITNDKNLEIAVRGPLLRNMILPAIPASVIQEIREKKGQKTLIQEMKKGDLVRSIAEVQIGSNNLGKGILVTSLLVKNDQLARMTTISRGLEGYRQLKHFKEPFKFWLLIILLIVTLLIIFAAIWFGLYISRGITEPIEQLVLATRRVAEGDLEFKMEHESNDEMGLLVESFNKMTINLNSSNKRLAEAHRALQKSSQESEQRRRYTEIILQNVSAGVISLDETGQIITINRFAETLLNIDKTLFIGLNFNDVLPPYQAAIVQGFIDELHDTGKITVEQHIRLNVLGKNYSLLVNFTRLEDEEGEPLGFVLVFDNLTKLEKMQRVAAWREVARRIAHEIKNPLTPIQLSAQRLRRRYPEILAEQNSVFDKCTNTIITQVDELKRLVSEFSQFARMPKVQKSPNNLTQLVENTLILYKEAHKHITFNCIETKPIPVFSFDREQLKRCLINLIDNSVAVLSDGGTITTELSPDDEMENVFIRVADDGPGISKENKLKLFEPYFSTKKTGTGLGLAIVSTIISDHNGYIRVQDNEPTGSVFVIELPLANRENRNIS</sequence>
<evidence type="ECO:0000256" key="8">
    <source>
        <dbReference type="ARBA" id="ARBA00023012"/>
    </source>
</evidence>
<dbReference type="NCBIfam" id="TIGR00229">
    <property type="entry name" value="sensory_box"/>
    <property type="match status" value="1"/>
</dbReference>
<evidence type="ECO:0000256" key="5">
    <source>
        <dbReference type="ARBA" id="ARBA00022741"/>
    </source>
</evidence>
<evidence type="ECO:0000256" key="6">
    <source>
        <dbReference type="ARBA" id="ARBA00022777"/>
    </source>
</evidence>
<dbReference type="EC" id="2.7.13.3" evidence="2"/>
<evidence type="ECO:0000256" key="1">
    <source>
        <dbReference type="ARBA" id="ARBA00000085"/>
    </source>
</evidence>
<organism evidence="13 14">
    <name type="scientific">Desulfomarina profundi</name>
    <dbReference type="NCBI Taxonomy" id="2772557"/>
    <lineage>
        <taxon>Bacteria</taxon>
        <taxon>Pseudomonadati</taxon>
        <taxon>Thermodesulfobacteriota</taxon>
        <taxon>Desulfobulbia</taxon>
        <taxon>Desulfobulbales</taxon>
        <taxon>Desulfobulbaceae</taxon>
        <taxon>Desulfomarina</taxon>
    </lineage>
</organism>
<feature type="domain" description="PAS" evidence="11">
    <location>
        <begin position="408"/>
        <end position="478"/>
    </location>
</feature>
<keyword evidence="9" id="KW-0472">Membrane</keyword>
<dbReference type="InterPro" id="IPR000014">
    <property type="entry name" value="PAS"/>
</dbReference>
<keyword evidence="9" id="KW-0812">Transmembrane</keyword>
<evidence type="ECO:0000256" key="3">
    <source>
        <dbReference type="ARBA" id="ARBA00022553"/>
    </source>
</evidence>
<dbReference type="Pfam" id="PF02518">
    <property type="entry name" value="HATPase_c"/>
    <property type="match status" value="1"/>
</dbReference>
<dbReference type="PROSITE" id="PS50109">
    <property type="entry name" value="HIS_KIN"/>
    <property type="match status" value="1"/>
</dbReference>
<comment type="catalytic activity">
    <reaction evidence="1">
        <text>ATP + protein L-histidine = ADP + protein N-phospho-L-histidine.</text>
        <dbReference type="EC" id="2.7.13.3"/>
    </reaction>
</comment>
<keyword evidence="14" id="KW-1185">Reference proteome</keyword>
<feature type="transmembrane region" description="Helical" evidence="9">
    <location>
        <begin position="30"/>
        <end position="48"/>
    </location>
</feature>
<dbReference type="Pfam" id="PF00672">
    <property type="entry name" value="HAMP"/>
    <property type="match status" value="1"/>
</dbReference>
<dbReference type="PANTHER" id="PTHR43065:SF42">
    <property type="entry name" value="TWO-COMPONENT SENSOR PPRA"/>
    <property type="match status" value="1"/>
</dbReference>
<dbReference type="InterPro" id="IPR003594">
    <property type="entry name" value="HATPase_dom"/>
</dbReference>
<dbReference type="CDD" id="cd00130">
    <property type="entry name" value="PAS"/>
    <property type="match status" value="1"/>
</dbReference>
<dbReference type="SMART" id="SM00388">
    <property type="entry name" value="HisKA"/>
    <property type="match status" value="1"/>
</dbReference>
<evidence type="ECO:0000256" key="2">
    <source>
        <dbReference type="ARBA" id="ARBA00012438"/>
    </source>
</evidence>
<name>A0A8D5FRB4_9BACT</name>
<dbReference type="Pfam" id="PF00512">
    <property type="entry name" value="HisKA"/>
    <property type="match status" value="1"/>
</dbReference>
<keyword evidence="3" id="KW-0597">Phosphoprotein</keyword>
<dbReference type="EMBL" id="AP024086">
    <property type="protein sequence ID" value="BCL60339.1"/>
    <property type="molecule type" value="Genomic_DNA"/>
</dbReference>
<evidence type="ECO:0000256" key="9">
    <source>
        <dbReference type="SAM" id="Phobius"/>
    </source>
</evidence>
<dbReference type="GO" id="GO:0016020">
    <property type="term" value="C:membrane"/>
    <property type="evidence" value="ECO:0007669"/>
    <property type="project" value="InterPro"/>
</dbReference>
<evidence type="ECO:0000313" key="13">
    <source>
        <dbReference type="EMBL" id="BCL60339.1"/>
    </source>
</evidence>
<keyword evidence="8" id="KW-0902">Two-component regulatory system</keyword>
<dbReference type="PIRSF" id="PIRSF037532">
    <property type="entry name" value="STHK_NtrY"/>
    <property type="match status" value="1"/>
</dbReference>
<dbReference type="Proteomes" id="UP000826725">
    <property type="component" value="Chromosome"/>
</dbReference>
<evidence type="ECO:0000259" key="11">
    <source>
        <dbReference type="PROSITE" id="PS50112"/>
    </source>
</evidence>
<dbReference type="PROSITE" id="PS50112">
    <property type="entry name" value="PAS"/>
    <property type="match status" value="1"/>
</dbReference>
<keyword evidence="4" id="KW-0808">Transferase</keyword>
<dbReference type="KEGG" id="dbk:DGMP_10320"/>
<evidence type="ECO:0000313" key="14">
    <source>
        <dbReference type="Proteomes" id="UP000826725"/>
    </source>
</evidence>
<dbReference type="CDD" id="cd00082">
    <property type="entry name" value="HisKA"/>
    <property type="match status" value="1"/>
</dbReference>
<dbReference type="InterPro" id="IPR003660">
    <property type="entry name" value="HAMP_dom"/>
</dbReference>
<dbReference type="GO" id="GO:0006355">
    <property type="term" value="P:regulation of DNA-templated transcription"/>
    <property type="evidence" value="ECO:0007669"/>
    <property type="project" value="InterPro"/>
</dbReference>
<dbReference type="SMART" id="SM00091">
    <property type="entry name" value="PAS"/>
    <property type="match status" value="1"/>
</dbReference>
<dbReference type="InterPro" id="IPR003661">
    <property type="entry name" value="HisK_dim/P_dom"/>
</dbReference>
<keyword evidence="5" id="KW-0547">Nucleotide-binding</keyword>
<feature type="domain" description="HAMP" evidence="12">
    <location>
        <begin position="337"/>
        <end position="389"/>
    </location>
</feature>
<gene>
    <name evidence="13" type="ORF">DGMP_10320</name>
</gene>
<dbReference type="InterPro" id="IPR017232">
    <property type="entry name" value="NtrY"/>
</dbReference>
<keyword evidence="6 13" id="KW-0418">Kinase</keyword>
<evidence type="ECO:0000259" key="10">
    <source>
        <dbReference type="PROSITE" id="PS50109"/>
    </source>
</evidence>
<dbReference type="CDD" id="cd06225">
    <property type="entry name" value="HAMP"/>
    <property type="match status" value="1"/>
</dbReference>
<dbReference type="GO" id="GO:0005524">
    <property type="term" value="F:ATP binding"/>
    <property type="evidence" value="ECO:0007669"/>
    <property type="project" value="UniProtKB-KW"/>
</dbReference>
<dbReference type="InterPro" id="IPR005467">
    <property type="entry name" value="His_kinase_dom"/>
</dbReference>
<keyword evidence="7" id="KW-0067">ATP-binding</keyword>
<evidence type="ECO:0000256" key="7">
    <source>
        <dbReference type="ARBA" id="ARBA00022840"/>
    </source>
</evidence>
<dbReference type="SMART" id="SM00387">
    <property type="entry name" value="HATPase_c"/>
    <property type="match status" value="1"/>
</dbReference>
<feature type="transmembrane region" description="Helical" evidence="9">
    <location>
        <begin position="104"/>
        <end position="127"/>
    </location>
</feature>
<dbReference type="PROSITE" id="PS50885">
    <property type="entry name" value="HAMP"/>
    <property type="match status" value="1"/>
</dbReference>
<dbReference type="InterPro" id="IPR013767">
    <property type="entry name" value="PAS_fold"/>
</dbReference>
<keyword evidence="9" id="KW-1133">Transmembrane helix</keyword>
<feature type="domain" description="Histidine kinase" evidence="10">
    <location>
        <begin position="539"/>
        <end position="751"/>
    </location>
</feature>
<proteinExistence type="predicted"/>
<accession>A0A8D5FRB4</accession>
<dbReference type="GO" id="GO:0000155">
    <property type="term" value="F:phosphorelay sensor kinase activity"/>
    <property type="evidence" value="ECO:0007669"/>
    <property type="project" value="InterPro"/>
</dbReference>
<dbReference type="PANTHER" id="PTHR43065">
    <property type="entry name" value="SENSOR HISTIDINE KINASE"/>
    <property type="match status" value="1"/>
</dbReference>
<feature type="transmembrane region" description="Helical" evidence="9">
    <location>
        <begin position="311"/>
        <end position="335"/>
    </location>
</feature>
<reference evidence="13" key="1">
    <citation type="submission" date="2020-09" db="EMBL/GenBank/DDBJ databases">
        <title>Desulfogranum mesoprofundum gen. nov., sp. nov., a novel mesophilic, sulfate-reducing chemolithoautotroph isolated from a deep-sea hydrothermal vent chimney in the Suiyo Seamount.</title>
        <authorList>
            <person name="Hashimoto Y."/>
            <person name="Nakagawa S."/>
        </authorList>
    </citation>
    <scope>NUCLEOTIDE SEQUENCE</scope>
    <source>
        <strain evidence="13">KT2</strain>
    </source>
</reference>
<dbReference type="RefSeq" id="WP_228856475.1">
    <property type="nucleotide sequence ID" value="NZ_AP024086.1"/>
</dbReference>
<dbReference type="AlphaFoldDB" id="A0A8D5FRB4"/>
<dbReference type="Pfam" id="PF00989">
    <property type="entry name" value="PAS"/>
    <property type="match status" value="1"/>
</dbReference>
<dbReference type="SMART" id="SM00304">
    <property type="entry name" value="HAMP"/>
    <property type="match status" value="1"/>
</dbReference>
<evidence type="ECO:0000259" key="12">
    <source>
        <dbReference type="PROSITE" id="PS50885"/>
    </source>
</evidence>
<evidence type="ECO:0000256" key="4">
    <source>
        <dbReference type="ARBA" id="ARBA00022679"/>
    </source>
</evidence>